<dbReference type="Proteomes" id="UP000184465">
    <property type="component" value="Unassembled WGS sequence"/>
</dbReference>
<dbReference type="AlphaFoldDB" id="A0A1M6N1T0"/>
<organism evidence="2 3">
    <name type="scientific">Paramaledivibacter caminithermalis (strain DSM 15212 / CIP 107654 / DViRD3)</name>
    <name type="common">Clostridium caminithermale</name>
    <dbReference type="NCBI Taxonomy" id="1121301"/>
    <lineage>
        <taxon>Bacteria</taxon>
        <taxon>Bacillati</taxon>
        <taxon>Bacillota</taxon>
        <taxon>Clostridia</taxon>
        <taxon>Peptostreptococcales</taxon>
        <taxon>Caminicellaceae</taxon>
        <taxon>Paramaledivibacter</taxon>
    </lineage>
</organism>
<keyword evidence="1" id="KW-1133">Transmembrane helix</keyword>
<feature type="transmembrane region" description="Helical" evidence="1">
    <location>
        <begin position="45"/>
        <end position="71"/>
    </location>
</feature>
<evidence type="ECO:0000256" key="1">
    <source>
        <dbReference type="SAM" id="Phobius"/>
    </source>
</evidence>
<reference evidence="2 3" key="1">
    <citation type="submission" date="2016-11" db="EMBL/GenBank/DDBJ databases">
        <authorList>
            <person name="Jaros S."/>
            <person name="Januszkiewicz K."/>
            <person name="Wedrychowicz H."/>
        </authorList>
    </citation>
    <scope>NUCLEOTIDE SEQUENCE [LARGE SCALE GENOMIC DNA]</scope>
    <source>
        <strain evidence="2 3">DSM 15212</strain>
    </source>
</reference>
<sequence length="126" mass="14721">MQQFDKVLKELRIWLMSFSIVNKLIPYGVYIMFGSLACLLLDEILITYFTIISIISAIGYYGFLVGFWLVLISNEIKWAPYGLFCRAFIVLFPFTGFYLFTTISASIYIYFGYYLLKYTALKSECH</sequence>
<keyword evidence="1" id="KW-0472">Membrane</keyword>
<feature type="transmembrane region" description="Helical" evidence="1">
    <location>
        <begin position="83"/>
        <end position="111"/>
    </location>
</feature>
<proteinExistence type="predicted"/>
<name>A0A1M6N1T0_PARC5</name>
<keyword evidence="1" id="KW-0812">Transmembrane</keyword>
<gene>
    <name evidence="2" type="ORF">SAMN02745912_01533</name>
</gene>
<evidence type="ECO:0000313" key="3">
    <source>
        <dbReference type="Proteomes" id="UP000184465"/>
    </source>
</evidence>
<accession>A0A1M6N1T0</accession>
<feature type="transmembrane region" description="Helical" evidence="1">
    <location>
        <begin position="12"/>
        <end position="33"/>
    </location>
</feature>
<keyword evidence="3" id="KW-1185">Reference proteome</keyword>
<dbReference type="RefSeq" id="WP_073148577.1">
    <property type="nucleotide sequence ID" value="NZ_FRAG01000014.1"/>
</dbReference>
<dbReference type="OrthoDB" id="2628546at2"/>
<dbReference type="EMBL" id="FRAG01000014">
    <property type="protein sequence ID" value="SHJ89645.1"/>
    <property type="molecule type" value="Genomic_DNA"/>
</dbReference>
<protein>
    <submittedName>
        <fullName evidence="2">Uncharacterized protein</fullName>
    </submittedName>
</protein>
<evidence type="ECO:0000313" key="2">
    <source>
        <dbReference type="EMBL" id="SHJ89645.1"/>
    </source>
</evidence>